<dbReference type="InterPro" id="IPR001647">
    <property type="entry name" value="HTH_TetR"/>
</dbReference>
<dbReference type="Proteomes" id="UP001500751">
    <property type="component" value="Unassembled WGS sequence"/>
</dbReference>
<proteinExistence type="predicted"/>
<sequence>MPEGSLRERLIDVGVELVLTEGTASVGLREIARRAGVSHGAPRRYFSTHHALLSAIAARGFDDLGARFAEATADLSPPRARIEALAKVYVRFALERRGMFELMFRHDLLDSGQQVSGRPWLRAAALPLFERVVDLVARCRAVDSADPADPAGPADPAAAPAVPSPQAGSAPATPSPHAVTAAAIWTNLHGLAQLWGWGSLQLALGVPEASDDHLDRLVAAVMDAHLGPAAP</sequence>
<evidence type="ECO:0000313" key="8">
    <source>
        <dbReference type="Proteomes" id="UP001500751"/>
    </source>
</evidence>
<keyword evidence="3" id="KW-0804">Transcription</keyword>
<keyword evidence="8" id="KW-1185">Reference proteome</keyword>
<evidence type="ECO:0000256" key="3">
    <source>
        <dbReference type="ARBA" id="ARBA00023163"/>
    </source>
</evidence>
<feature type="domain" description="HTH tetR-type" evidence="6">
    <location>
        <begin position="4"/>
        <end position="64"/>
    </location>
</feature>
<dbReference type="EMBL" id="BAAAQN010000027">
    <property type="protein sequence ID" value="GAA2038811.1"/>
    <property type="molecule type" value="Genomic_DNA"/>
</dbReference>
<dbReference type="Gene3D" id="1.10.357.10">
    <property type="entry name" value="Tetracycline Repressor, domain 2"/>
    <property type="match status" value="1"/>
</dbReference>
<dbReference type="InterPro" id="IPR009057">
    <property type="entry name" value="Homeodomain-like_sf"/>
</dbReference>
<dbReference type="Pfam" id="PF00440">
    <property type="entry name" value="TetR_N"/>
    <property type="match status" value="1"/>
</dbReference>
<evidence type="ECO:0000256" key="4">
    <source>
        <dbReference type="PROSITE-ProRule" id="PRU00335"/>
    </source>
</evidence>
<reference evidence="8" key="1">
    <citation type="journal article" date="2019" name="Int. J. Syst. Evol. Microbiol.">
        <title>The Global Catalogue of Microorganisms (GCM) 10K type strain sequencing project: providing services to taxonomists for standard genome sequencing and annotation.</title>
        <authorList>
            <consortium name="The Broad Institute Genomics Platform"/>
            <consortium name="The Broad Institute Genome Sequencing Center for Infectious Disease"/>
            <person name="Wu L."/>
            <person name="Ma J."/>
        </authorList>
    </citation>
    <scope>NUCLEOTIDE SEQUENCE [LARGE SCALE GENOMIC DNA]</scope>
    <source>
        <strain evidence="8">JCM 16014</strain>
    </source>
</reference>
<keyword evidence="1" id="KW-0805">Transcription regulation</keyword>
<dbReference type="InterPro" id="IPR050109">
    <property type="entry name" value="HTH-type_TetR-like_transc_reg"/>
</dbReference>
<evidence type="ECO:0000259" key="6">
    <source>
        <dbReference type="PROSITE" id="PS50977"/>
    </source>
</evidence>
<dbReference type="PANTHER" id="PTHR30055">
    <property type="entry name" value="HTH-TYPE TRANSCRIPTIONAL REGULATOR RUTR"/>
    <property type="match status" value="1"/>
</dbReference>
<keyword evidence="2 4" id="KW-0238">DNA-binding</keyword>
<dbReference type="Pfam" id="PF13305">
    <property type="entry name" value="TetR_C_33"/>
    <property type="match status" value="1"/>
</dbReference>
<evidence type="ECO:0000256" key="5">
    <source>
        <dbReference type="SAM" id="MobiDB-lite"/>
    </source>
</evidence>
<dbReference type="SUPFAM" id="SSF48498">
    <property type="entry name" value="Tetracyclin repressor-like, C-terminal domain"/>
    <property type="match status" value="1"/>
</dbReference>
<dbReference type="PROSITE" id="PS50977">
    <property type="entry name" value="HTH_TETR_2"/>
    <property type="match status" value="1"/>
</dbReference>
<accession>A0ABP5G1Z6</accession>
<name>A0ABP5G1Z6_9ACTN</name>
<protein>
    <submittedName>
        <fullName evidence="7">TetR/AcrR family transcriptional regulator</fullName>
    </submittedName>
</protein>
<evidence type="ECO:0000256" key="2">
    <source>
        <dbReference type="ARBA" id="ARBA00023125"/>
    </source>
</evidence>
<dbReference type="PANTHER" id="PTHR30055:SF220">
    <property type="entry name" value="TETR-FAMILY REGULATORY PROTEIN"/>
    <property type="match status" value="1"/>
</dbReference>
<evidence type="ECO:0000256" key="1">
    <source>
        <dbReference type="ARBA" id="ARBA00023015"/>
    </source>
</evidence>
<organism evidence="7 8">
    <name type="scientific">Catenulispora yoronensis</name>
    <dbReference type="NCBI Taxonomy" id="450799"/>
    <lineage>
        <taxon>Bacteria</taxon>
        <taxon>Bacillati</taxon>
        <taxon>Actinomycetota</taxon>
        <taxon>Actinomycetes</taxon>
        <taxon>Catenulisporales</taxon>
        <taxon>Catenulisporaceae</taxon>
        <taxon>Catenulispora</taxon>
    </lineage>
</organism>
<comment type="caution">
    <text evidence="7">The sequence shown here is derived from an EMBL/GenBank/DDBJ whole genome shotgun (WGS) entry which is preliminary data.</text>
</comment>
<gene>
    <name evidence="7" type="ORF">GCM10009839_45620</name>
</gene>
<dbReference type="InterPro" id="IPR036271">
    <property type="entry name" value="Tet_transcr_reg_TetR-rel_C_sf"/>
</dbReference>
<dbReference type="InterPro" id="IPR025996">
    <property type="entry name" value="MT1864/Rv1816-like_C"/>
</dbReference>
<dbReference type="SUPFAM" id="SSF46689">
    <property type="entry name" value="Homeodomain-like"/>
    <property type="match status" value="1"/>
</dbReference>
<feature type="region of interest" description="Disordered" evidence="5">
    <location>
        <begin position="144"/>
        <end position="175"/>
    </location>
</feature>
<evidence type="ECO:0000313" key="7">
    <source>
        <dbReference type="EMBL" id="GAA2038811.1"/>
    </source>
</evidence>
<dbReference type="RefSeq" id="WP_344667666.1">
    <property type="nucleotide sequence ID" value="NZ_BAAAQN010000027.1"/>
</dbReference>
<feature type="compositionally biased region" description="Low complexity" evidence="5">
    <location>
        <begin position="144"/>
        <end position="172"/>
    </location>
</feature>
<feature type="DNA-binding region" description="H-T-H motif" evidence="4">
    <location>
        <begin position="27"/>
        <end position="46"/>
    </location>
</feature>